<dbReference type="GeneID" id="93944020"/>
<dbReference type="EMBL" id="CP009618">
    <property type="protein sequence ID" value="AIW22167.1"/>
    <property type="molecule type" value="Genomic_DNA"/>
</dbReference>
<accession>A0A097AZM9</accession>
<keyword evidence="5" id="KW-1185">Reference proteome</keyword>
<dbReference type="InterPro" id="IPR058548">
    <property type="entry name" value="MlaB-like_STAS"/>
</dbReference>
<protein>
    <submittedName>
        <fullName evidence="3">Anti-anti-sigma regulatory factor</fullName>
    </submittedName>
    <submittedName>
        <fullName evidence="4">STAS domain-containing protein</fullName>
    </submittedName>
</protein>
<dbReference type="InterPro" id="IPR002645">
    <property type="entry name" value="STAS_dom"/>
</dbReference>
<proteinExistence type="predicted"/>
<evidence type="ECO:0000313" key="4">
    <source>
        <dbReference type="EMBL" id="NOJ21457.1"/>
    </source>
</evidence>
<reference evidence="3" key="2">
    <citation type="journal article" date="2015" name="BMC Genomics">
        <title>Genome mining reveals unlocked bioactive potential of marine Gram-negative bacteria.</title>
        <authorList>
            <person name="Machado H."/>
            <person name="Sonnenschein E.C."/>
            <person name="Melchiorsen J."/>
            <person name="Gram L."/>
        </authorList>
    </citation>
    <scope>NUCLEOTIDE SEQUENCE</scope>
    <source>
        <strain evidence="3">S2052</strain>
    </source>
</reference>
<dbReference type="Gene3D" id="3.30.750.24">
    <property type="entry name" value="STAS domain"/>
    <property type="match status" value="1"/>
</dbReference>
<dbReference type="AlphaFoldDB" id="A0A097AZM9"/>
<dbReference type="SUPFAM" id="SSF52091">
    <property type="entry name" value="SpoIIaa-like"/>
    <property type="match status" value="1"/>
</dbReference>
<dbReference type="OrthoDB" id="5876963at2"/>
<evidence type="ECO:0000313" key="3">
    <source>
        <dbReference type="EMBL" id="KJY71190.1"/>
    </source>
</evidence>
<dbReference type="Proteomes" id="UP000030081">
    <property type="component" value="Chromosome 2"/>
</dbReference>
<dbReference type="InterPro" id="IPR036513">
    <property type="entry name" value="STAS_dom_sf"/>
</dbReference>
<gene>
    <name evidence="4" type="ORF">F0238_01805</name>
    <name evidence="2" type="ORF">IX92_24710</name>
    <name evidence="3" type="ORF">TW71_14315</name>
</gene>
<dbReference type="EMBL" id="VTXP01000001">
    <property type="protein sequence ID" value="NOJ21457.1"/>
    <property type="molecule type" value="Genomic_DNA"/>
</dbReference>
<reference evidence="4 6" key="3">
    <citation type="submission" date="2019-09" db="EMBL/GenBank/DDBJ databases">
        <title>Draft genome sequencing and comparative genomics of hatchery-associated Vibrios.</title>
        <authorList>
            <person name="Kehlet-Delgado H."/>
            <person name="Mueller R.S."/>
        </authorList>
    </citation>
    <scope>NUCLEOTIDE SEQUENCE [LARGE SCALE GENOMIC DNA]</scope>
    <source>
        <strain evidence="4 6">09-121-3</strain>
    </source>
</reference>
<name>A0A097AZM9_9VIBR</name>
<evidence type="ECO:0000259" key="1">
    <source>
        <dbReference type="PROSITE" id="PS50801"/>
    </source>
</evidence>
<reference evidence="2 5" key="1">
    <citation type="submission" date="2014-10" db="EMBL/GenBank/DDBJ databases">
        <title>The Complete Genome Sequence for the Shellfish Pathogen Vibrio coralliilyticus RE98 Isolated from a Shellfish Hatchery.</title>
        <authorList>
            <person name="Richards G.P."/>
            <person name="Bono J.L."/>
            <person name="Watson M.A."/>
            <person name="Needleman D.S."/>
        </authorList>
    </citation>
    <scope>NUCLEOTIDE SEQUENCE [LARGE SCALE GENOMIC DNA]</scope>
    <source>
        <strain evidence="2 5">RE98</strain>
    </source>
</reference>
<dbReference type="PROSITE" id="PS50801">
    <property type="entry name" value="STAS"/>
    <property type="match status" value="1"/>
</dbReference>
<dbReference type="STRING" id="190893.BA953_20965"/>
<dbReference type="KEGG" id="vcy:IX92_24710"/>
<evidence type="ECO:0000313" key="6">
    <source>
        <dbReference type="Proteomes" id="UP000576645"/>
    </source>
</evidence>
<dbReference type="Pfam" id="PF13466">
    <property type="entry name" value="STAS_2"/>
    <property type="match status" value="1"/>
</dbReference>
<dbReference type="KEGG" id="vct:JV59_23155"/>
<dbReference type="RefSeq" id="WP_006959908.1">
    <property type="nucleotide sequence ID" value="NZ_CM004383.1"/>
</dbReference>
<dbReference type="eggNOG" id="COG1366">
    <property type="taxonomic scope" value="Bacteria"/>
</dbReference>
<sequence>MECLLPESLDISTVLDTTTHYQEWFANHDSIQLNASSVARVDAAGVQLLSSLFISAKKNQREIQLLKPSDVLLEGIDTLGLQDVFELKLKSESNQND</sequence>
<evidence type="ECO:0000313" key="5">
    <source>
        <dbReference type="Proteomes" id="UP000030081"/>
    </source>
</evidence>
<evidence type="ECO:0000313" key="2">
    <source>
        <dbReference type="EMBL" id="AIW22167.1"/>
    </source>
</evidence>
<organism evidence="3">
    <name type="scientific">Vibrio coralliilyticus</name>
    <dbReference type="NCBI Taxonomy" id="190893"/>
    <lineage>
        <taxon>Bacteria</taxon>
        <taxon>Pseudomonadati</taxon>
        <taxon>Pseudomonadota</taxon>
        <taxon>Gammaproteobacteria</taxon>
        <taxon>Vibrionales</taxon>
        <taxon>Vibrionaceae</taxon>
        <taxon>Vibrio</taxon>
    </lineage>
</organism>
<feature type="domain" description="STAS" evidence="1">
    <location>
        <begin position="1"/>
        <end position="97"/>
    </location>
</feature>
<dbReference type="Proteomes" id="UP000576645">
    <property type="component" value="Unassembled WGS sequence"/>
</dbReference>
<dbReference type="PANTHER" id="PTHR35849:SF2">
    <property type="entry name" value="BLR2341 PROTEIN"/>
    <property type="match status" value="1"/>
</dbReference>
<dbReference type="PANTHER" id="PTHR35849">
    <property type="entry name" value="BLR2341 PROTEIN"/>
    <property type="match status" value="1"/>
</dbReference>
<dbReference type="InterPro" id="IPR052746">
    <property type="entry name" value="MlaB_ABC_Transporter"/>
</dbReference>
<dbReference type="EMBL" id="JXXR01000016">
    <property type="protein sequence ID" value="KJY71190.1"/>
    <property type="molecule type" value="Genomic_DNA"/>
</dbReference>